<dbReference type="Proteomes" id="UP000828743">
    <property type="component" value="Segment"/>
</dbReference>
<keyword evidence="2" id="KW-1185">Reference proteome</keyword>
<reference evidence="2" key="1">
    <citation type="journal article" date="2021" name="PLoS Biol.">
        <title>Systematic exploration of Escherichia coli phage-host interactions with the BASEL phage collection.</title>
        <authorList>
            <person name="Maffei E."/>
            <person name="Shaidullina A."/>
            <person name="Burkolter M."/>
            <person name="Heyer Y."/>
            <person name="Estermann F."/>
            <person name="Druelle V."/>
            <person name="Sauer P."/>
            <person name="Willi L."/>
            <person name="Michaelis S."/>
            <person name="Hilbi H."/>
            <person name="Thaler D.S."/>
            <person name="Harms A."/>
        </authorList>
    </citation>
    <scope>NUCLEOTIDE SEQUENCE [LARGE SCALE GENOMIC DNA]</scope>
    <source>
        <strain evidence="2">Bas33</strain>
    </source>
</reference>
<gene>
    <name evidence="1" type="ORF">bas33_0111</name>
</gene>
<evidence type="ECO:0000313" key="2">
    <source>
        <dbReference type="Proteomes" id="UP000828743"/>
    </source>
</evidence>
<organism evidence="1 2">
    <name type="scientific">Escherichia phage HildyBeyeler</name>
    <dbReference type="NCBI Taxonomy" id="2852005"/>
    <lineage>
        <taxon>Viruses</taxon>
        <taxon>Duplodnaviria</taxon>
        <taxon>Heunggongvirae</taxon>
        <taxon>Uroviricota</taxon>
        <taxon>Caudoviricetes</taxon>
        <taxon>Demerecviridae</taxon>
        <taxon>Markadamsvirinae</taxon>
        <taxon>Tequintavirus</taxon>
        <taxon>Tequintavirus hildybeyeler</taxon>
    </lineage>
</organism>
<evidence type="ECO:0000313" key="1">
    <source>
        <dbReference type="EMBL" id="QXV80108.1"/>
    </source>
</evidence>
<accession>A0AAE7VT14</accession>
<dbReference type="EMBL" id="MZ501074">
    <property type="protein sequence ID" value="QXV80108.1"/>
    <property type="molecule type" value="Genomic_DNA"/>
</dbReference>
<protein>
    <submittedName>
        <fullName evidence="1">Uncharacterized protein</fullName>
    </submittedName>
</protein>
<name>A0AAE7VT14_9CAUD</name>
<proteinExistence type="predicted"/>
<sequence>MKRKLKKSYIIKINKLRSRAKGWPLRILIADNHIRYHAEQRHYKQWESYCRSKAGRLDGSYEFLFGKKPTRVALGN</sequence>